<feature type="region of interest" description="Disordered" evidence="2">
    <location>
        <begin position="84"/>
        <end position="128"/>
    </location>
</feature>
<feature type="region of interest" description="Disordered" evidence="2">
    <location>
        <begin position="202"/>
        <end position="243"/>
    </location>
</feature>
<dbReference type="GO" id="GO:0051082">
    <property type="term" value="F:unfolded protein binding"/>
    <property type="evidence" value="ECO:0007669"/>
    <property type="project" value="TreeGrafter"/>
</dbReference>
<protein>
    <recommendedName>
        <fullName evidence="3">J domain-containing protein</fullName>
    </recommendedName>
</protein>
<dbReference type="Proteomes" id="UP000559256">
    <property type="component" value="Unassembled WGS sequence"/>
</dbReference>
<dbReference type="GO" id="GO:0005737">
    <property type="term" value="C:cytoplasm"/>
    <property type="evidence" value="ECO:0007669"/>
    <property type="project" value="TreeGrafter"/>
</dbReference>
<evidence type="ECO:0000256" key="1">
    <source>
        <dbReference type="ARBA" id="ARBA00023186"/>
    </source>
</evidence>
<feature type="compositionally biased region" description="Low complexity" evidence="2">
    <location>
        <begin position="103"/>
        <end position="117"/>
    </location>
</feature>
<dbReference type="SUPFAM" id="SSF46565">
    <property type="entry name" value="Chaperone J-domain"/>
    <property type="match status" value="1"/>
</dbReference>
<evidence type="ECO:0000313" key="5">
    <source>
        <dbReference type="Proteomes" id="UP000559256"/>
    </source>
</evidence>
<evidence type="ECO:0000256" key="2">
    <source>
        <dbReference type="SAM" id="MobiDB-lite"/>
    </source>
</evidence>
<feature type="region of interest" description="Disordered" evidence="2">
    <location>
        <begin position="1"/>
        <end position="23"/>
    </location>
</feature>
<dbReference type="Pfam" id="PF00226">
    <property type="entry name" value="DnaJ"/>
    <property type="match status" value="1"/>
</dbReference>
<evidence type="ECO:0000313" key="4">
    <source>
        <dbReference type="EMBL" id="KAF5352284.1"/>
    </source>
</evidence>
<dbReference type="AlphaFoldDB" id="A0A8H5D387"/>
<dbReference type="OrthoDB" id="445556at2759"/>
<feature type="domain" description="J" evidence="3">
    <location>
        <begin position="1"/>
        <end position="49"/>
    </location>
</feature>
<dbReference type="PANTHER" id="PTHR43096:SF52">
    <property type="entry name" value="DNAJ HOMOLOG 1, MITOCHONDRIAL-RELATED"/>
    <property type="match status" value="1"/>
</dbReference>
<gene>
    <name evidence="4" type="ORF">D9758_011975</name>
</gene>
<dbReference type="GO" id="GO:0042026">
    <property type="term" value="P:protein refolding"/>
    <property type="evidence" value="ECO:0007669"/>
    <property type="project" value="TreeGrafter"/>
</dbReference>
<organism evidence="4 5">
    <name type="scientific">Tetrapyrgos nigripes</name>
    <dbReference type="NCBI Taxonomy" id="182062"/>
    <lineage>
        <taxon>Eukaryota</taxon>
        <taxon>Fungi</taxon>
        <taxon>Dikarya</taxon>
        <taxon>Basidiomycota</taxon>
        <taxon>Agaricomycotina</taxon>
        <taxon>Agaricomycetes</taxon>
        <taxon>Agaricomycetidae</taxon>
        <taxon>Agaricales</taxon>
        <taxon>Marasmiineae</taxon>
        <taxon>Marasmiaceae</taxon>
        <taxon>Tetrapyrgos</taxon>
    </lineage>
</organism>
<dbReference type="InterPro" id="IPR018253">
    <property type="entry name" value="DnaJ_domain_CS"/>
</dbReference>
<proteinExistence type="predicted"/>
<sequence>MKSHFYQLSKKHHPDVSKDPKSREIFAEVSEAYSVLSDDRQRRAYDKKLQQHHSTLGHMHPSAAYDGEWGASRRRPGATYAWHNRSRTSSRPHHPHTGHTHAHPTSSSGSTSSSSTRAHPHPNPHMHYDASAFHYVQDKSAFRRRTEAFHRERESVASVSGTIRALQLMFAIMFLVMLFAPPGSSGSGSGYTDAKIRTTHARTVPETATVKQDESNAVPQDDVNVDAETDDHDNRPSSAQYPR</sequence>
<reference evidence="4 5" key="1">
    <citation type="journal article" date="2020" name="ISME J.">
        <title>Uncovering the hidden diversity of litter-decomposition mechanisms in mushroom-forming fungi.</title>
        <authorList>
            <person name="Floudas D."/>
            <person name="Bentzer J."/>
            <person name="Ahren D."/>
            <person name="Johansson T."/>
            <person name="Persson P."/>
            <person name="Tunlid A."/>
        </authorList>
    </citation>
    <scope>NUCLEOTIDE SEQUENCE [LARGE SCALE GENOMIC DNA]</scope>
    <source>
        <strain evidence="4 5">CBS 291.85</strain>
    </source>
</reference>
<dbReference type="PANTHER" id="PTHR43096">
    <property type="entry name" value="DNAJ HOMOLOG 1, MITOCHONDRIAL-RELATED"/>
    <property type="match status" value="1"/>
</dbReference>
<accession>A0A8H5D387</accession>
<comment type="caution">
    <text evidence="4">The sequence shown here is derived from an EMBL/GenBank/DDBJ whole genome shotgun (WGS) entry which is preliminary data.</text>
</comment>
<keyword evidence="5" id="KW-1185">Reference proteome</keyword>
<dbReference type="SMART" id="SM00271">
    <property type="entry name" value="DnaJ"/>
    <property type="match status" value="1"/>
</dbReference>
<dbReference type="EMBL" id="JAACJM010000066">
    <property type="protein sequence ID" value="KAF5352284.1"/>
    <property type="molecule type" value="Genomic_DNA"/>
</dbReference>
<dbReference type="PROSITE" id="PS00636">
    <property type="entry name" value="DNAJ_1"/>
    <property type="match status" value="1"/>
</dbReference>
<dbReference type="Gene3D" id="1.10.287.110">
    <property type="entry name" value="DnaJ domain"/>
    <property type="match status" value="1"/>
</dbReference>
<dbReference type="InterPro" id="IPR001623">
    <property type="entry name" value="DnaJ_domain"/>
</dbReference>
<feature type="compositionally biased region" description="Basic residues" evidence="2">
    <location>
        <begin position="1"/>
        <end position="13"/>
    </location>
</feature>
<keyword evidence="1" id="KW-0143">Chaperone</keyword>
<feature type="compositionally biased region" description="Basic residues" evidence="2">
    <location>
        <begin position="84"/>
        <end position="102"/>
    </location>
</feature>
<name>A0A8H5D387_9AGAR</name>
<dbReference type="PRINTS" id="PR00625">
    <property type="entry name" value="JDOMAIN"/>
</dbReference>
<feature type="compositionally biased region" description="Basic and acidic residues" evidence="2">
    <location>
        <begin position="14"/>
        <end position="23"/>
    </location>
</feature>
<dbReference type="PROSITE" id="PS50076">
    <property type="entry name" value="DNAJ_2"/>
    <property type="match status" value="1"/>
</dbReference>
<dbReference type="InterPro" id="IPR036869">
    <property type="entry name" value="J_dom_sf"/>
</dbReference>
<evidence type="ECO:0000259" key="3">
    <source>
        <dbReference type="PROSITE" id="PS50076"/>
    </source>
</evidence>
<dbReference type="CDD" id="cd06257">
    <property type="entry name" value="DnaJ"/>
    <property type="match status" value="1"/>
</dbReference>